<protein>
    <submittedName>
        <fullName evidence="2">Uncharacterized protein</fullName>
    </submittedName>
</protein>
<dbReference type="Proteomes" id="UP001320898">
    <property type="component" value="Unassembled WGS sequence"/>
</dbReference>
<reference evidence="2 3" key="1">
    <citation type="submission" date="2022-04" db="EMBL/GenBank/DDBJ databases">
        <authorList>
            <person name="Ye Y.-Q."/>
            <person name="Du Z.-J."/>
        </authorList>
    </citation>
    <scope>NUCLEOTIDE SEQUENCE [LARGE SCALE GENOMIC DNA]</scope>
    <source>
        <strain evidence="2 3">A6E488</strain>
    </source>
</reference>
<gene>
    <name evidence="2" type="ORF">MUB46_18390</name>
</gene>
<evidence type="ECO:0000313" key="2">
    <source>
        <dbReference type="EMBL" id="MCT8973839.1"/>
    </source>
</evidence>
<dbReference type="RefSeq" id="WP_261617421.1">
    <property type="nucleotide sequence ID" value="NZ_JALIDZ010000009.1"/>
</dbReference>
<sequence length="64" mass="7453">MNGQTKKSSEPGLLERVKNWFRRPLKKAPPAGAERYHPEKHYMRGPGPKTRAKERLEMRIEPLA</sequence>
<evidence type="ECO:0000256" key="1">
    <source>
        <dbReference type="SAM" id="MobiDB-lite"/>
    </source>
</evidence>
<keyword evidence="3" id="KW-1185">Reference proteome</keyword>
<accession>A0AAW5R1Y2</accession>
<dbReference type="EMBL" id="JALIDZ010000009">
    <property type="protein sequence ID" value="MCT8973839.1"/>
    <property type="molecule type" value="Genomic_DNA"/>
</dbReference>
<evidence type="ECO:0000313" key="3">
    <source>
        <dbReference type="Proteomes" id="UP001320898"/>
    </source>
</evidence>
<dbReference type="AlphaFoldDB" id="A0AAW5R1Y2"/>
<name>A0AAW5R1Y2_9HYPH</name>
<comment type="caution">
    <text evidence="2">The sequence shown here is derived from an EMBL/GenBank/DDBJ whole genome shotgun (WGS) entry which is preliminary data.</text>
</comment>
<proteinExistence type="predicted"/>
<feature type="region of interest" description="Disordered" evidence="1">
    <location>
        <begin position="20"/>
        <end position="52"/>
    </location>
</feature>
<organism evidence="2 3">
    <name type="scientific">Microbaculum marinisediminis</name>
    <dbReference type="NCBI Taxonomy" id="2931392"/>
    <lineage>
        <taxon>Bacteria</taxon>
        <taxon>Pseudomonadati</taxon>
        <taxon>Pseudomonadota</taxon>
        <taxon>Alphaproteobacteria</taxon>
        <taxon>Hyphomicrobiales</taxon>
        <taxon>Tepidamorphaceae</taxon>
        <taxon>Microbaculum</taxon>
    </lineage>
</organism>